<reference evidence="4" key="2">
    <citation type="submission" date="2015-01" db="EMBL/GenBank/DDBJ databases">
        <title>Evolutionary Origins and Diversification of the Mycorrhizal Mutualists.</title>
        <authorList>
            <consortium name="DOE Joint Genome Institute"/>
            <consortium name="Mycorrhizal Genomics Consortium"/>
            <person name="Kohler A."/>
            <person name="Kuo A."/>
            <person name="Nagy L.G."/>
            <person name="Floudas D."/>
            <person name="Copeland A."/>
            <person name="Barry K.W."/>
            <person name="Cichocki N."/>
            <person name="Veneault-Fourrey C."/>
            <person name="LaButti K."/>
            <person name="Lindquist E.A."/>
            <person name="Lipzen A."/>
            <person name="Lundell T."/>
            <person name="Morin E."/>
            <person name="Murat C."/>
            <person name="Riley R."/>
            <person name="Ohm R."/>
            <person name="Sun H."/>
            <person name="Tunlid A."/>
            <person name="Henrissat B."/>
            <person name="Grigoriev I.V."/>
            <person name="Hibbett D.S."/>
            <person name="Martin F."/>
        </authorList>
    </citation>
    <scope>NUCLEOTIDE SEQUENCE [LARGE SCALE GENOMIC DNA]</scope>
    <source>
        <strain evidence="4">Marx 270</strain>
    </source>
</reference>
<proteinExistence type="predicted"/>
<name>A0A0C3IAC7_PISTI</name>
<feature type="compositionally biased region" description="Polar residues" evidence="1">
    <location>
        <begin position="1"/>
        <end position="21"/>
    </location>
</feature>
<sequence length="328" mass="35096">MAHTSQATHQAPASSTTSCDNTKAPRNAKWSTSDDTALVDTLKTFASGNSADNGTFKSVAFTAAAKALKHSHEASGGAPKTARNCSRRWATLKANCLIVQQLITASGFGWDEMTKMATAEESVWAKYLEAHPKAKPWHYNPFPLYDDILSLIEGRHATGEGALHIPDTGRSISLTPEAGESILWPSTDEEEENEVRNCTPISSHRLKRERAASTSPDTPAPLLKKKRAKVTGPAAILGVADALAAVASSLNTPPEIQTLDTFGVFPPTPKRRMDAIAAISGDINLSTQERVKAISLFSKDIAKADAYLAVSDATIRSAYIQLELANAT</sequence>
<feature type="domain" description="Myb/SANT-like" evidence="2">
    <location>
        <begin position="29"/>
        <end position="127"/>
    </location>
</feature>
<dbReference type="PANTHER" id="PTHR46929:SF3">
    <property type="entry name" value="MYB_SANT-LIKE DOMAIN-CONTAINING PROTEIN"/>
    <property type="match status" value="1"/>
</dbReference>
<dbReference type="InParanoid" id="A0A0C3IAC7"/>
<gene>
    <name evidence="3" type="ORF">M404DRAFT_941648</name>
</gene>
<dbReference type="Proteomes" id="UP000054217">
    <property type="component" value="Unassembled WGS sequence"/>
</dbReference>
<reference evidence="3 4" key="1">
    <citation type="submission" date="2014-04" db="EMBL/GenBank/DDBJ databases">
        <authorList>
            <consortium name="DOE Joint Genome Institute"/>
            <person name="Kuo A."/>
            <person name="Kohler A."/>
            <person name="Costa M.D."/>
            <person name="Nagy L.G."/>
            <person name="Floudas D."/>
            <person name="Copeland A."/>
            <person name="Barry K.W."/>
            <person name="Cichocki N."/>
            <person name="Veneault-Fourrey C."/>
            <person name="LaButti K."/>
            <person name="Lindquist E.A."/>
            <person name="Lipzen A."/>
            <person name="Lundell T."/>
            <person name="Morin E."/>
            <person name="Murat C."/>
            <person name="Sun H."/>
            <person name="Tunlid A."/>
            <person name="Henrissat B."/>
            <person name="Grigoriev I.V."/>
            <person name="Hibbett D.S."/>
            <person name="Martin F."/>
            <person name="Nordberg H.P."/>
            <person name="Cantor M.N."/>
            <person name="Hua S.X."/>
        </authorList>
    </citation>
    <scope>NUCLEOTIDE SEQUENCE [LARGE SCALE GENOMIC DNA]</scope>
    <source>
        <strain evidence="3 4">Marx 270</strain>
    </source>
</reference>
<dbReference type="PANTHER" id="PTHR46929">
    <property type="entry name" value="EXPRESSED PROTEIN"/>
    <property type="match status" value="1"/>
</dbReference>
<dbReference type="HOGENOM" id="CLU_063793_1_0_1"/>
<accession>A0A0C3IAC7</accession>
<evidence type="ECO:0000313" key="4">
    <source>
        <dbReference type="Proteomes" id="UP000054217"/>
    </source>
</evidence>
<keyword evidence="4" id="KW-1185">Reference proteome</keyword>
<protein>
    <recommendedName>
        <fullName evidence="2">Myb/SANT-like domain-containing protein</fullName>
    </recommendedName>
</protein>
<dbReference type="OrthoDB" id="76215at2759"/>
<organism evidence="3 4">
    <name type="scientific">Pisolithus tinctorius Marx 270</name>
    <dbReference type="NCBI Taxonomy" id="870435"/>
    <lineage>
        <taxon>Eukaryota</taxon>
        <taxon>Fungi</taxon>
        <taxon>Dikarya</taxon>
        <taxon>Basidiomycota</taxon>
        <taxon>Agaricomycotina</taxon>
        <taxon>Agaricomycetes</taxon>
        <taxon>Agaricomycetidae</taxon>
        <taxon>Boletales</taxon>
        <taxon>Sclerodermatineae</taxon>
        <taxon>Pisolithaceae</taxon>
        <taxon>Pisolithus</taxon>
    </lineage>
</organism>
<dbReference type="EMBL" id="KN832117">
    <property type="protein sequence ID" value="KIN94037.1"/>
    <property type="molecule type" value="Genomic_DNA"/>
</dbReference>
<evidence type="ECO:0000259" key="2">
    <source>
        <dbReference type="Pfam" id="PF12776"/>
    </source>
</evidence>
<evidence type="ECO:0000256" key="1">
    <source>
        <dbReference type="SAM" id="MobiDB-lite"/>
    </source>
</evidence>
<feature type="region of interest" description="Disordered" evidence="1">
    <location>
        <begin position="1"/>
        <end position="33"/>
    </location>
</feature>
<dbReference type="Pfam" id="PF12776">
    <property type="entry name" value="Myb_DNA-bind_3"/>
    <property type="match status" value="1"/>
</dbReference>
<dbReference type="AlphaFoldDB" id="A0A0C3IAC7"/>
<dbReference type="InterPro" id="IPR024752">
    <property type="entry name" value="Myb/SANT-like_dom"/>
</dbReference>
<evidence type="ECO:0000313" key="3">
    <source>
        <dbReference type="EMBL" id="KIN94037.1"/>
    </source>
</evidence>